<protein>
    <submittedName>
        <fullName evidence="2">Uncharacterized protein</fullName>
    </submittedName>
</protein>
<evidence type="ECO:0000313" key="2">
    <source>
        <dbReference type="EMBL" id="CEA14297.1"/>
    </source>
</evidence>
<accession>A0A090IA63</accession>
<feature type="transmembrane region" description="Helical" evidence="1">
    <location>
        <begin position="44"/>
        <end position="62"/>
    </location>
</feature>
<evidence type="ECO:0000256" key="1">
    <source>
        <dbReference type="SAM" id="Phobius"/>
    </source>
</evidence>
<dbReference type="EMBL" id="LN515531">
    <property type="protein sequence ID" value="CEA14297.1"/>
    <property type="molecule type" value="Genomic_DNA"/>
</dbReference>
<sequence>MNMVLKKLFLIKIPFINFPLRIKQFMLVNEYILLDKKGQLPIEFLLVVGFSVLVLMPMALSLSNAGELNQAMSAARAGALQGATSDSLAIYPEDTFRAYQREHQRLLNPSGVKIVKITYLNQGFNQSYQKTKIQLKIYASAPSVPDKTDRNCLGDRINFQARKKITESFNTENLTNSMYNPAFSQKYMFTTANVQWQ</sequence>
<dbReference type="KEGG" id="mfi:DSM1535_1973"/>
<gene>
    <name evidence="2" type="ORF">DSM1535_1973</name>
</gene>
<keyword evidence="1" id="KW-1133">Transmembrane helix</keyword>
<dbReference type="AlphaFoldDB" id="A0A090IA63"/>
<dbReference type="RefSeq" id="WP_279845335.1">
    <property type="nucleotide sequence ID" value="NZ_JARVXG010000047.1"/>
</dbReference>
<name>A0A090IA63_METFO</name>
<keyword evidence="1" id="KW-0472">Membrane</keyword>
<proteinExistence type="predicted"/>
<organism evidence="2">
    <name type="scientific">Methanobacterium formicicum</name>
    <dbReference type="NCBI Taxonomy" id="2162"/>
    <lineage>
        <taxon>Archaea</taxon>
        <taxon>Methanobacteriati</taxon>
        <taxon>Methanobacteriota</taxon>
        <taxon>Methanomada group</taxon>
        <taxon>Methanobacteria</taxon>
        <taxon>Methanobacteriales</taxon>
        <taxon>Methanobacteriaceae</taxon>
        <taxon>Methanobacterium</taxon>
    </lineage>
</organism>
<dbReference type="PATRIC" id="fig|2162.9.peg.2033"/>
<keyword evidence="1" id="KW-0812">Transmembrane</keyword>
<reference evidence="2" key="1">
    <citation type="submission" date="2014-08" db="EMBL/GenBank/DDBJ databases">
        <authorList>
            <person name="Wibberg D."/>
        </authorList>
    </citation>
    <scope>NUCLEOTIDE SEQUENCE</scope>
</reference>